<evidence type="ECO:0000256" key="5">
    <source>
        <dbReference type="SAM" id="Coils"/>
    </source>
</evidence>
<dbReference type="CDD" id="cd02966">
    <property type="entry name" value="TlpA_like_family"/>
    <property type="match status" value="1"/>
</dbReference>
<evidence type="ECO:0000256" key="3">
    <source>
        <dbReference type="ARBA" id="ARBA00023157"/>
    </source>
</evidence>
<dbReference type="PROSITE" id="PS51352">
    <property type="entry name" value="THIOREDOXIN_2"/>
    <property type="match status" value="1"/>
</dbReference>
<name>A0ABT0HDP3_9BACT</name>
<dbReference type="SUPFAM" id="SSF52833">
    <property type="entry name" value="Thioredoxin-like"/>
    <property type="match status" value="1"/>
</dbReference>
<dbReference type="PROSITE" id="PS00194">
    <property type="entry name" value="THIOREDOXIN_1"/>
    <property type="match status" value="1"/>
</dbReference>
<evidence type="ECO:0000256" key="2">
    <source>
        <dbReference type="ARBA" id="ARBA00022748"/>
    </source>
</evidence>
<keyword evidence="9" id="KW-1185">Reference proteome</keyword>
<feature type="domain" description="Thioredoxin" evidence="7">
    <location>
        <begin position="236"/>
        <end position="379"/>
    </location>
</feature>
<keyword evidence="6" id="KW-0732">Signal</keyword>
<evidence type="ECO:0000313" key="9">
    <source>
        <dbReference type="Proteomes" id="UP001202180"/>
    </source>
</evidence>
<evidence type="ECO:0000259" key="7">
    <source>
        <dbReference type="PROSITE" id="PS51352"/>
    </source>
</evidence>
<dbReference type="EMBL" id="JALPRF010000001">
    <property type="protein sequence ID" value="MCK8490274.1"/>
    <property type="molecule type" value="Genomic_DNA"/>
</dbReference>
<proteinExistence type="predicted"/>
<dbReference type="InterPro" id="IPR050553">
    <property type="entry name" value="Thioredoxin_ResA/DsbE_sf"/>
</dbReference>
<sequence>MKKLASLALTMLPSLLWAQSGSYTIQGQLGTVKAPAKAYLRYMAGSTVKLDSTTIQDGKFEFKGSVENPVKGMLLVDKRGKGLSRTSPTPSMSVYLEPGTVKVVSPDSLKNAVVSGTSLNADNQKLETALKATNEKMEKLMQEYRSATAEQRSKKEFEESLDKRYEAIEAEQKTVYAQFIKSMPQSLVSLDALKSFGGYAPEYGDVKPVFDGLAEGVKNSKAGQEYTAVLNRIKATSVGELAPDFTQADTSGNAVALHDFKGKYVLVDFWASWCGPCRAENPNVVKNYNEYKTKNFTVLGVSLDRPNAKEAWLKAIHKDNLTWTQVSDLKFWDNEVAKQYGIRAIPQNFLIGPDGKIVAKNVRGDALGKKLAEVLAGQP</sequence>
<reference evidence="8 9" key="1">
    <citation type="submission" date="2022-04" db="EMBL/GenBank/DDBJ databases">
        <title>Spirosoma sp. strain RP8 genome sequencing and assembly.</title>
        <authorList>
            <person name="Jung Y."/>
        </authorList>
    </citation>
    <scope>NUCLEOTIDE SEQUENCE [LARGE SCALE GENOMIC DNA]</scope>
    <source>
        <strain evidence="8 9">RP8</strain>
    </source>
</reference>
<dbReference type="InterPro" id="IPR000866">
    <property type="entry name" value="AhpC/TSA"/>
</dbReference>
<evidence type="ECO:0000256" key="1">
    <source>
        <dbReference type="ARBA" id="ARBA00004196"/>
    </source>
</evidence>
<dbReference type="RefSeq" id="WP_248475150.1">
    <property type="nucleotide sequence ID" value="NZ_JALPRF010000001.1"/>
</dbReference>
<feature type="signal peptide" evidence="6">
    <location>
        <begin position="1"/>
        <end position="18"/>
    </location>
</feature>
<comment type="caution">
    <text evidence="8">The sequence shown here is derived from an EMBL/GenBank/DDBJ whole genome shotgun (WGS) entry which is preliminary data.</text>
</comment>
<keyword evidence="3" id="KW-1015">Disulfide bond</keyword>
<organism evidence="8 9">
    <name type="scientific">Spirosoma liriopis</name>
    <dbReference type="NCBI Taxonomy" id="2937440"/>
    <lineage>
        <taxon>Bacteria</taxon>
        <taxon>Pseudomonadati</taxon>
        <taxon>Bacteroidota</taxon>
        <taxon>Cytophagia</taxon>
        <taxon>Cytophagales</taxon>
        <taxon>Cytophagaceae</taxon>
        <taxon>Spirosoma</taxon>
    </lineage>
</organism>
<dbReference type="Gene3D" id="3.40.30.10">
    <property type="entry name" value="Glutaredoxin"/>
    <property type="match status" value="1"/>
</dbReference>
<keyword evidence="2" id="KW-0201">Cytochrome c-type biogenesis</keyword>
<protein>
    <submittedName>
        <fullName evidence="8">Redoxin domain-containing protein</fullName>
    </submittedName>
</protein>
<evidence type="ECO:0000256" key="6">
    <source>
        <dbReference type="SAM" id="SignalP"/>
    </source>
</evidence>
<dbReference type="Pfam" id="PF00578">
    <property type="entry name" value="AhpC-TSA"/>
    <property type="match status" value="1"/>
</dbReference>
<comment type="subcellular location">
    <subcellularLocation>
        <location evidence="1">Cell envelope</location>
    </subcellularLocation>
</comment>
<dbReference type="Pfam" id="PF14289">
    <property type="entry name" value="DUF4369"/>
    <property type="match status" value="1"/>
</dbReference>
<feature type="chain" id="PRO_5046624026" evidence="6">
    <location>
        <begin position="19"/>
        <end position="379"/>
    </location>
</feature>
<dbReference type="InterPro" id="IPR013766">
    <property type="entry name" value="Thioredoxin_domain"/>
</dbReference>
<keyword evidence="5" id="KW-0175">Coiled coil</keyword>
<keyword evidence="4" id="KW-0676">Redox-active center</keyword>
<accession>A0ABT0HDP3</accession>
<gene>
    <name evidence="8" type="ORF">M0L20_00340</name>
</gene>
<dbReference type="PANTHER" id="PTHR42852">
    <property type="entry name" value="THIOL:DISULFIDE INTERCHANGE PROTEIN DSBE"/>
    <property type="match status" value="1"/>
</dbReference>
<dbReference type="InterPro" id="IPR025380">
    <property type="entry name" value="DUF4369"/>
</dbReference>
<dbReference type="Proteomes" id="UP001202180">
    <property type="component" value="Unassembled WGS sequence"/>
</dbReference>
<feature type="coiled-coil region" evidence="5">
    <location>
        <begin position="123"/>
        <end position="150"/>
    </location>
</feature>
<dbReference type="PANTHER" id="PTHR42852:SF6">
    <property type="entry name" value="THIOL:DISULFIDE INTERCHANGE PROTEIN DSBE"/>
    <property type="match status" value="1"/>
</dbReference>
<dbReference type="InterPro" id="IPR017937">
    <property type="entry name" value="Thioredoxin_CS"/>
</dbReference>
<evidence type="ECO:0000313" key="8">
    <source>
        <dbReference type="EMBL" id="MCK8490274.1"/>
    </source>
</evidence>
<evidence type="ECO:0000256" key="4">
    <source>
        <dbReference type="ARBA" id="ARBA00023284"/>
    </source>
</evidence>
<dbReference type="InterPro" id="IPR036249">
    <property type="entry name" value="Thioredoxin-like_sf"/>
</dbReference>